<comment type="similarity">
    <text evidence="4">Belongs to the RNA methyltransferase RlmH family.</text>
</comment>
<dbReference type="RefSeq" id="WP_143928393.1">
    <property type="nucleotide sequence ID" value="NZ_VKGC01000008.1"/>
</dbReference>
<reference evidence="5 6" key="2">
    <citation type="submission" date="2019-07" db="EMBL/GenBank/DDBJ databases">
        <title>Helicobacter labacensis sp. nov., Helicobacter mehlei sp. nov. and Helicobacter vulpis sp. nov., isolated from gastric mucosa of red fox (Vulpis vulpis).</title>
        <authorList>
            <person name="Kusar D."/>
            <person name="Gruntar I."/>
            <person name="Pate M."/>
            <person name="Zajc U."/>
            <person name="Ocepek M."/>
        </authorList>
    </citation>
    <scope>NUCLEOTIDE SEQUENCE [LARGE SCALE GENOMIC DNA]</scope>
    <source>
        <strain evidence="5 6">L8b</strain>
    </source>
</reference>
<dbReference type="CDD" id="cd18081">
    <property type="entry name" value="RlmH-like"/>
    <property type="match status" value="1"/>
</dbReference>
<reference evidence="5 6" key="3">
    <citation type="submission" date="2019-07" db="EMBL/GenBank/DDBJ databases">
        <authorList>
            <person name="Papic B."/>
        </authorList>
    </citation>
    <scope>NUCLEOTIDE SEQUENCE [LARGE SCALE GENOMIC DNA]</scope>
    <source>
        <strain evidence="5 6">L8b</strain>
    </source>
</reference>
<dbReference type="Proteomes" id="UP000319322">
    <property type="component" value="Unassembled WGS sequence"/>
</dbReference>
<dbReference type="InterPro" id="IPR029028">
    <property type="entry name" value="Alpha/beta_knot_MTases"/>
</dbReference>
<dbReference type="SUPFAM" id="SSF75217">
    <property type="entry name" value="alpha/beta knot"/>
    <property type="match status" value="1"/>
</dbReference>
<dbReference type="AlphaFoldDB" id="A0A553UWG3"/>
<dbReference type="InterPro" id="IPR029026">
    <property type="entry name" value="tRNA_m1G_MTases_N"/>
</dbReference>
<dbReference type="GO" id="GO:0032259">
    <property type="term" value="P:methylation"/>
    <property type="evidence" value="ECO:0007669"/>
    <property type="project" value="UniProtKB-KW"/>
</dbReference>
<dbReference type="Pfam" id="PF02590">
    <property type="entry name" value="SPOUT_MTase"/>
    <property type="match status" value="1"/>
</dbReference>
<evidence type="ECO:0000256" key="2">
    <source>
        <dbReference type="ARBA" id="ARBA00022679"/>
    </source>
</evidence>
<sequence>MTCTLYAIAKKDPLITALLAHQQRQCQQFNTTLKVVDLLPPNLHNSTPKSAQALYTKTLSPYLKPNALCIAMHPAGKLCNSQEFSQILTKQPRVHFFIAGAYSFAPDFLDRCLALSLSPLTLSHQIAKLVLCEQIFRALSLLNHHPYHK</sequence>
<dbReference type="EMBL" id="VKGC01000008">
    <property type="protein sequence ID" value="TSA84545.1"/>
    <property type="molecule type" value="Genomic_DNA"/>
</dbReference>
<reference evidence="6" key="1">
    <citation type="submission" date="2019-07" db="EMBL/GenBank/DDBJ databases">
        <title>Helicobacter labacensis sp. nov., Helicobacter mehlei sp. nov. and Helicobacter vulpis sp. nov., isolated from gastric mucosa of red fox (Vulpis vulpis).</title>
        <authorList>
            <person name="Papic B."/>
        </authorList>
    </citation>
    <scope>NUCLEOTIDE SEQUENCE [LARGE SCALE GENOMIC DNA]</scope>
    <source>
        <strain evidence="6">L8b</strain>
    </source>
</reference>
<dbReference type="Gene3D" id="3.40.1280.10">
    <property type="match status" value="1"/>
</dbReference>
<evidence type="ECO:0000256" key="4">
    <source>
        <dbReference type="ARBA" id="ARBA00038303"/>
    </source>
</evidence>
<keyword evidence="3" id="KW-0949">S-adenosyl-L-methionine</keyword>
<dbReference type="PIRSF" id="PIRSF004505">
    <property type="entry name" value="MT_bac"/>
    <property type="match status" value="1"/>
</dbReference>
<evidence type="ECO:0000313" key="6">
    <source>
        <dbReference type="Proteomes" id="UP000319322"/>
    </source>
</evidence>
<name>A0A553UWG3_9HELI</name>
<proteinExistence type="inferred from homology"/>
<dbReference type="PANTHER" id="PTHR33603">
    <property type="entry name" value="METHYLTRANSFERASE"/>
    <property type="match status" value="1"/>
</dbReference>
<dbReference type="GO" id="GO:0008168">
    <property type="term" value="F:methyltransferase activity"/>
    <property type="evidence" value="ECO:0007669"/>
    <property type="project" value="UniProtKB-KW"/>
</dbReference>
<evidence type="ECO:0000313" key="5">
    <source>
        <dbReference type="EMBL" id="TSA84545.1"/>
    </source>
</evidence>
<keyword evidence="2 5" id="KW-0808">Transferase</keyword>
<comment type="caution">
    <text evidence="5">The sequence shown here is derived from an EMBL/GenBank/DDBJ whole genome shotgun (WGS) entry which is preliminary data.</text>
</comment>
<keyword evidence="6" id="KW-1185">Reference proteome</keyword>
<dbReference type="GO" id="GO:0006364">
    <property type="term" value="P:rRNA processing"/>
    <property type="evidence" value="ECO:0007669"/>
    <property type="project" value="InterPro"/>
</dbReference>
<dbReference type="PANTHER" id="PTHR33603:SF1">
    <property type="entry name" value="RIBOSOMAL RNA LARGE SUBUNIT METHYLTRANSFERASE H"/>
    <property type="match status" value="1"/>
</dbReference>
<organism evidence="5 6">
    <name type="scientific">Helicobacter mehlei</name>
    <dbReference type="NCBI Taxonomy" id="2316080"/>
    <lineage>
        <taxon>Bacteria</taxon>
        <taxon>Pseudomonadati</taxon>
        <taxon>Campylobacterota</taxon>
        <taxon>Epsilonproteobacteria</taxon>
        <taxon>Campylobacterales</taxon>
        <taxon>Helicobacteraceae</taxon>
        <taxon>Helicobacter</taxon>
    </lineage>
</organism>
<evidence type="ECO:0000256" key="3">
    <source>
        <dbReference type="ARBA" id="ARBA00022691"/>
    </source>
</evidence>
<gene>
    <name evidence="5" type="ORF">FNE76_04230</name>
</gene>
<keyword evidence="1 5" id="KW-0489">Methyltransferase</keyword>
<dbReference type="InterPro" id="IPR003742">
    <property type="entry name" value="RlmH-like"/>
</dbReference>
<accession>A0A553UWG3</accession>
<protein>
    <submittedName>
        <fullName evidence="5">23S rRNA (Pseudouridine(1915)-N(3))-methyltransferase RlmH</fullName>
    </submittedName>
</protein>
<evidence type="ECO:0000256" key="1">
    <source>
        <dbReference type="ARBA" id="ARBA00022603"/>
    </source>
</evidence>